<proteinExistence type="predicted"/>
<organism evidence="2">
    <name type="scientific">uncultured Acidimicrobiales bacterium</name>
    <dbReference type="NCBI Taxonomy" id="310071"/>
    <lineage>
        <taxon>Bacteria</taxon>
        <taxon>Bacillati</taxon>
        <taxon>Actinomycetota</taxon>
        <taxon>Acidimicrobiia</taxon>
        <taxon>Acidimicrobiales</taxon>
        <taxon>environmental samples</taxon>
    </lineage>
</organism>
<feature type="non-terminal residue" evidence="2">
    <location>
        <position position="1"/>
    </location>
</feature>
<gene>
    <name evidence="2" type="ORF">AVDCRST_MAG10-923</name>
</gene>
<feature type="compositionally biased region" description="Basic residues" evidence="1">
    <location>
        <begin position="18"/>
        <end position="51"/>
    </location>
</feature>
<accession>A0A6J4HK43</accession>
<feature type="compositionally biased region" description="Basic residues" evidence="1">
    <location>
        <begin position="106"/>
        <end position="118"/>
    </location>
</feature>
<feature type="non-terminal residue" evidence="2">
    <location>
        <position position="234"/>
    </location>
</feature>
<evidence type="ECO:0000313" key="2">
    <source>
        <dbReference type="EMBL" id="CAA9226074.1"/>
    </source>
</evidence>
<evidence type="ECO:0000256" key="1">
    <source>
        <dbReference type="SAM" id="MobiDB-lite"/>
    </source>
</evidence>
<feature type="compositionally biased region" description="Basic residues" evidence="1">
    <location>
        <begin position="63"/>
        <end position="87"/>
    </location>
</feature>
<feature type="compositionally biased region" description="Basic residues" evidence="1">
    <location>
        <begin position="136"/>
        <end position="172"/>
    </location>
</feature>
<dbReference type="AlphaFoldDB" id="A0A6J4HK43"/>
<protein>
    <submittedName>
        <fullName evidence="2">FIG00003370: Multicopper polyphenol oxidase</fullName>
    </submittedName>
</protein>
<feature type="region of interest" description="Disordered" evidence="1">
    <location>
        <begin position="1"/>
        <end position="206"/>
    </location>
</feature>
<dbReference type="EMBL" id="CADCTB010000060">
    <property type="protein sequence ID" value="CAA9226074.1"/>
    <property type="molecule type" value="Genomic_DNA"/>
</dbReference>
<reference evidence="2" key="1">
    <citation type="submission" date="2020-02" db="EMBL/GenBank/DDBJ databases">
        <authorList>
            <person name="Meier V. D."/>
        </authorList>
    </citation>
    <scope>NUCLEOTIDE SEQUENCE</scope>
    <source>
        <strain evidence="2">AVDCRST_MAG10</strain>
    </source>
</reference>
<sequence length="234" mass="25783">DVWRRRPPAPAVAVLGPRRVHGAGRGRHGPRRWPGQRRAARRGRPPARRRGPAVDVAAPGPRGRGRPGRRSWRRGRGAGRRGGHGRGRMCDSGAHRRLRAGGPGQRRGRHRRGPRRLARGGGGGHRRDGAGDAGAGRHRDRGAHRPLHPPRVLRVRLGRPRAGRGSAGRRRPGHDERRRPGARPSGRGAHRPGGRRCRPERDSRHRRLHRLLPALLLVARPRRAAAPGRGHMAV</sequence>
<name>A0A6J4HK43_9ACTN</name>